<evidence type="ECO:0000256" key="1">
    <source>
        <dbReference type="SAM" id="MobiDB-lite"/>
    </source>
</evidence>
<evidence type="ECO:0008006" key="4">
    <source>
        <dbReference type="Google" id="ProtNLM"/>
    </source>
</evidence>
<feature type="region of interest" description="Disordered" evidence="1">
    <location>
        <begin position="195"/>
        <end position="215"/>
    </location>
</feature>
<accession>A0ABV2MPS2</accession>
<proteinExistence type="predicted"/>
<dbReference type="EMBL" id="JBEPMY010000029">
    <property type="protein sequence ID" value="MET3758461.1"/>
    <property type="molecule type" value="Genomic_DNA"/>
</dbReference>
<organism evidence="2 3">
    <name type="scientific">Rhizobium binae</name>
    <dbReference type="NCBI Taxonomy" id="1138190"/>
    <lineage>
        <taxon>Bacteria</taxon>
        <taxon>Pseudomonadati</taxon>
        <taxon>Pseudomonadota</taxon>
        <taxon>Alphaproteobacteria</taxon>
        <taxon>Hyphomicrobiales</taxon>
        <taxon>Rhizobiaceae</taxon>
        <taxon>Rhizobium/Agrobacterium group</taxon>
        <taxon>Rhizobium</taxon>
    </lineage>
</organism>
<name>A0ABV2MPS2_9HYPH</name>
<evidence type="ECO:0000313" key="2">
    <source>
        <dbReference type="EMBL" id="MET3758461.1"/>
    </source>
</evidence>
<keyword evidence="3" id="KW-1185">Reference proteome</keyword>
<gene>
    <name evidence="2" type="ORF">ABID08_005843</name>
</gene>
<dbReference type="InterPro" id="IPR027056">
    <property type="entry name" value="Gluconate_2DH_su3"/>
</dbReference>
<dbReference type="RefSeq" id="WP_168302144.1">
    <property type="nucleotide sequence ID" value="NZ_CP071606.1"/>
</dbReference>
<evidence type="ECO:0000313" key="3">
    <source>
        <dbReference type="Proteomes" id="UP001549077"/>
    </source>
</evidence>
<dbReference type="Proteomes" id="UP001549077">
    <property type="component" value="Unassembled WGS sequence"/>
</dbReference>
<comment type="caution">
    <text evidence="2">The sequence shown here is derived from an EMBL/GenBank/DDBJ whole genome shotgun (WGS) entry which is preliminary data.</text>
</comment>
<reference evidence="2 3" key="1">
    <citation type="submission" date="2024-06" db="EMBL/GenBank/DDBJ databases">
        <title>Genomic Encyclopedia of Type Strains, Phase IV (KMG-IV): sequencing the most valuable type-strain genomes for metagenomic binning, comparative biology and taxonomic classification.</title>
        <authorList>
            <person name="Goeker M."/>
        </authorList>
    </citation>
    <scope>NUCLEOTIDE SEQUENCE [LARGE SCALE GENOMIC DNA]</scope>
    <source>
        <strain evidence="2 3">DSM 29288</strain>
    </source>
</reference>
<dbReference type="GeneID" id="91151540"/>
<protein>
    <recommendedName>
        <fullName evidence="4">Gluconate 2-dehydrogenase subunit 3 family protein</fullName>
    </recommendedName>
</protein>
<dbReference type="Pfam" id="PF13618">
    <property type="entry name" value="Gluconate_2-dh3"/>
    <property type="match status" value="1"/>
</dbReference>
<sequence length="215" mass="24203">MTDRYPGYDVMAKRDGVSWNDKTRAVIDQRLAQAPDDRGALTETRWNTLTALCECILPQDARRRKAIPLAAVIAGKIGKDASEGYRDVRLPTFREAWERGLDALQDEARLRHGEDFISLIGAQHQALLDDIAKGTTTSPLWGDMPARQFFAKRVLHDLVSTYYAFPAAWNEIGFGGPASPRGYVRLGFDRRDPWEAAEATAGQEMQARRKNARQR</sequence>